<dbReference type="PANTHER" id="PTHR33021:SF449">
    <property type="entry name" value="EARLY NODULIN-LIKE PROTEIN 2"/>
    <property type="match status" value="1"/>
</dbReference>
<evidence type="ECO:0000256" key="10">
    <source>
        <dbReference type="SAM" id="MobiDB-lite"/>
    </source>
</evidence>
<feature type="compositionally biased region" description="Low complexity" evidence="10">
    <location>
        <begin position="184"/>
        <end position="222"/>
    </location>
</feature>
<dbReference type="InterPro" id="IPR039391">
    <property type="entry name" value="Phytocyanin-like"/>
</dbReference>
<evidence type="ECO:0000256" key="6">
    <source>
        <dbReference type="ARBA" id="ARBA00023157"/>
    </source>
</evidence>
<feature type="compositionally biased region" description="Low complexity" evidence="10">
    <location>
        <begin position="230"/>
        <end position="257"/>
    </location>
</feature>
<feature type="transmembrane region" description="Helical" evidence="11">
    <location>
        <begin position="260"/>
        <end position="280"/>
    </location>
</feature>
<evidence type="ECO:0000256" key="3">
    <source>
        <dbReference type="ARBA" id="ARBA00022622"/>
    </source>
</evidence>
<sequence>MLLQNKRLWAFIFAAWWLCLSGSATAYKFYVGGRDGWALHPSEDYGHWAGRNRFLINDILYFKYKKGEDSVLLVNKNDYDSCNNNSPIRRWDDGDTVFTFDRSGPFFFISGEDDHCRNGQKLIVVVLAVRNHTPAVPVTPPPKASAPGPSTPGTSLPPAGAPGATSPAPLIALSPKAPSMSPTASLSPGAAGPIAGSPATVPAASPTAVPSLSPSLTPGPSETLPPSPSPLSSIVPSGSVSADSPSPGSSSNGTGSPTNVALGSSGSIVGIVLAVVFLVLSS</sequence>
<dbReference type="AlphaFoldDB" id="A0AAN7MGB2"/>
<keyword evidence="5 11" id="KW-0472">Membrane</keyword>
<keyword evidence="8" id="KW-0449">Lipoprotein</keyword>
<evidence type="ECO:0000256" key="5">
    <source>
        <dbReference type="ARBA" id="ARBA00023136"/>
    </source>
</evidence>
<comment type="subcellular location">
    <subcellularLocation>
        <location evidence="1">Cell membrane</location>
        <topology evidence="1">Lipid-anchor</topology>
        <topology evidence="1">GPI-anchor</topology>
    </subcellularLocation>
</comment>
<proteinExistence type="inferred from homology"/>
<reference evidence="14 15" key="1">
    <citation type="journal article" date="2023" name="Hortic Res">
        <title>Pangenome of water caltrop reveals structural variations and asymmetric subgenome divergence after allopolyploidization.</title>
        <authorList>
            <person name="Zhang X."/>
            <person name="Chen Y."/>
            <person name="Wang L."/>
            <person name="Yuan Y."/>
            <person name="Fang M."/>
            <person name="Shi L."/>
            <person name="Lu R."/>
            <person name="Comes H.P."/>
            <person name="Ma Y."/>
            <person name="Chen Y."/>
            <person name="Huang G."/>
            <person name="Zhou Y."/>
            <person name="Zheng Z."/>
            <person name="Qiu Y."/>
        </authorList>
    </citation>
    <scope>NUCLEOTIDE SEQUENCE [LARGE SCALE GENOMIC DNA]</scope>
    <source>
        <strain evidence="14">F231</strain>
    </source>
</reference>
<gene>
    <name evidence="14" type="ORF">SAY86_004536</name>
</gene>
<feature type="chain" id="PRO_5043045269" description="Phytocyanin domain-containing protein" evidence="12">
    <location>
        <begin position="27"/>
        <end position="282"/>
    </location>
</feature>
<evidence type="ECO:0000313" key="14">
    <source>
        <dbReference type="EMBL" id="KAK4804719.1"/>
    </source>
</evidence>
<comment type="caution">
    <text evidence="14">The sequence shown here is derived from an EMBL/GenBank/DDBJ whole genome shotgun (WGS) entry which is preliminary data.</text>
</comment>
<organism evidence="14 15">
    <name type="scientific">Trapa natans</name>
    <name type="common">Water chestnut</name>
    <dbReference type="NCBI Taxonomy" id="22666"/>
    <lineage>
        <taxon>Eukaryota</taxon>
        <taxon>Viridiplantae</taxon>
        <taxon>Streptophyta</taxon>
        <taxon>Embryophyta</taxon>
        <taxon>Tracheophyta</taxon>
        <taxon>Spermatophyta</taxon>
        <taxon>Magnoliopsida</taxon>
        <taxon>eudicotyledons</taxon>
        <taxon>Gunneridae</taxon>
        <taxon>Pentapetalae</taxon>
        <taxon>rosids</taxon>
        <taxon>malvids</taxon>
        <taxon>Myrtales</taxon>
        <taxon>Lythraceae</taxon>
        <taxon>Trapa</taxon>
    </lineage>
</organism>
<keyword evidence="15" id="KW-1185">Reference proteome</keyword>
<keyword evidence="7" id="KW-0325">Glycoprotein</keyword>
<feature type="region of interest" description="Disordered" evidence="10">
    <location>
        <begin position="134"/>
        <end position="258"/>
    </location>
</feature>
<evidence type="ECO:0000313" key="15">
    <source>
        <dbReference type="Proteomes" id="UP001346149"/>
    </source>
</evidence>
<evidence type="ECO:0000256" key="2">
    <source>
        <dbReference type="ARBA" id="ARBA00022475"/>
    </source>
</evidence>
<keyword evidence="3" id="KW-0336">GPI-anchor</keyword>
<dbReference type="GO" id="GO:0098552">
    <property type="term" value="C:side of membrane"/>
    <property type="evidence" value="ECO:0007669"/>
    <property type="project" value="UniProtKB-KW"/>
</dbReference>
<keyword evidence="2" id="KW-1003">Cell membrane</keyword>
<evidence type="ECO:0000256" key="8">
    <source>
        <dbReference type="ARBA" id="ARBA00023288"/>
    </source>
</evidence>
<dbReference type="FunFam" id="2.60.40.420:FF:000010">
    <property type="entry name" value="Early nodulin-like protein 1"/>
    <property type="match status" value="1"/>
</dbReference>
<feature type="compositionally biased region" description="Low complexity" evidence="10">
    <location>
        <begin position="145"/>
        <end position="170"/>
    </location>
</feature>
<dbReference type="CDD" id="cd11019">
    <property type="entry name" value="OsENODL1_like"/>
    <property type="match status" value="1"/>
</dbReference>
<evidence type="ECO:0000256" key="9">
    <source>
        <dbReference type="ARBA" id="ARBA00035011"/>
    </source>
</evidence>
<dbReference type="Gene3D" id="2.60.40.420">
    <property type="entry name" value="Cupredoxins - blue copper proteins"/>
    <property type="match status" value="1"/>
</dbReference>
<dbReference type="GO" id="GO:0009055">
    <property type="term" value="F:electron transfer activity"/>
    <property type="evidence" value="ECO:0007669"/>
    <property type="project" value="InterPro"/>
</dbReference>
<dbReference type="SUPFAM" id="SSF49503">
    <property type="entry name" value="Cupredoxins"/>
    <property type="match status" value="1"/>
</dbReference>
<dbReference type="GO" id="GO:0005886">
    <property type="term" value="C:plasma membrane"/>
    <property type="evidence" value="ECO:0007669"/>
    <property type="project" value="UniProtKB-SubCell"/>
</dbReference>
<accession>A0AAN7MGB2</accession>
<dbReference type="EMBL" id="JAXQNO010000001">
    <property type="protein sequence ID" value="KAK4804719.1"/>
    <property type="molecule type" value="Genomic_DNA"/>
</dbReference>
<dbReference type="Proteomes" id="UP001346149">
    <property type="component" value="Unassembled WGS sequence"/>
</dbReference>
<name>A0AAN7MGB2_TRANT</name>
<dbReference type="PANTHER" id="PTHR33021">
    <property type="entry name" value="BLUE COPPER PROTEIN"/>
    <property type="match status" value="1"/>
</dbReference>
<dbReference type="InterPro" id="IPR003245">
    <property type="entry name" value="Phytocyanin_dom"/>
</dbReference>
<dbReference type="InterPro" id="IPR041846">
    <property type="entry name" value="ENL_dom"/>
</dbReference>
<dbReference type="PROSITE" id="PS51485">
    <property type="entry name" value="PHYTOCYANIN"/>
    <property type="match status" value="1"/>
</dbReference>
<feature type="domain" description="Phytocyanin" evidence="13">
    <location>
        <begin position="27"/>
        <end position="128"/>
    </location>
</feature>
<keyword evidence="4 12" id="KW-0732">Signal</keyword>
<keyword evidence="11" id="KW-0812">Transmembrane</keyword>
<comment type="similarity">
    <text evidence="9">Belongs to the early nodulin-like (ENODL) family.</text>
</comment>
<evidence type="ECO:0000256" key="7">
    <source>
        <dbReference type="ARBA" id="ARBA00023180"/>
    </source>
</evidence>
<evidence type="ECO:0000259" key="13">
    <source>
        <dbReference type="PROSITE" id="PS51485"/>
    </source>
</evidence>
<keyword evidence="6" id="KW-1015">Disulfide bond</keyword>
<evidence type="ECO:0000256" key="1">
    <source>
        <dbReference type="ARBA" id="ARBA00004609"/>
    </source>
</evidence>
<dbReference type="Pfam" id="PF02298">
    <property type="entry name" value="Cu_bind_like"/>
    <property type="match status" value="1"/>
</dbReference>
<keyword evidence="11" id="KW-1133">Transmembrane helix</keyword>
<feature type="signal peptide" evidence="12">
    <location>
        <begin position="1"/>
        <end position="26"/>
    </location>
</feature>
<evidence type="ECO:0000256" key="12">
    <source>
        <dbReference type="SAM" id="SignalP"/>
    </source>
</evidence>
<evidence type="ECO:0000256" key="4">
    <source>
        <dbReference type="ARBA" id="ARBA00022729"/>
    </source>
</evidence>
<evidence type="ECO:0000256" key="11">
    <source>
        <dbReference type="SAM" id="Phobius"/>
    </source>
</evidence>
<dbReference type="InterPro" id="IPR008972">
    <property type="entry name" value="Cupredoxin"/>
</dbReference>
<protein>
    <recommendedName>
        <fullName evidence="13">Phytocyanin domain-containing protein</fullName>
    </recommendedName>
</protein>